<accession>A0A2H9ZV93</accession>
<evidence type="ECO:0000313" key="2">
    <source>
        <dbReference type="Proteomes" id="UP000236161"/>
    </source>
</evidence>
<protein>
    <submittedName>
        <fullName evidence="1">Uncharacterized protein</fullName>
    </submittedName>
</protein>
<name>A0A2H9ZV93_9ASPA</name>
<organism evidence="1 2">
    <name type="scientific">Apostasia shenzhenica</name>
    <dbReference type="NCBI Taxonomy" id="1088818"/>
    <lineage>
        <taxon>Eukaryota</taxon>
        <taxon>Viridiplantae</taxon>
        <taxon>Streptophyta</taxon>
        <taxon>Embryophyta</taxon>
        <taxon>Tracheophyta</taxon>
        <taxon>Spermatophyta</taxon>
        <taxon>Magnoliopsida</taxon>
        <taxon>Liliopsida</taxon>
        <taxon>Asparagales</taxon>
        <taxon>Orchidaceae</taxon>
        <taxon>Apostasioideae</taxon>
        <taxon>Apostasia</taxon>
    </lineage>
</organism>
<dbReference type="AlphaFoldDB" id="A0A2H9ZV93"/>
<keyword evidence="2" id="KW-1185">Reference proteome</keyword>
<proteinExistence type="predicted"/>
<reference evidence="1 2" key="1">
    <citation type="journal article" date="2017" name="Nature">
        <title>The Apostasia genome and the evolution of orchids.</title>
        <authorList>
            <person name="Zhang G.Q."/>
            <person name="Liu K.W."/>
            <person name="Li Z."/>
            <person name="Lohaus R."/>
            <person name="Hsiao Y.Y."/>
            <person name="Niu S.C."/>
            <person name="Wang J.Y."/>
            <person name="Lin Y.C."/>
            <person name="Xu Q."/>
            <person name="Chen L.J."/>
            <person name="Yoshida K."/>
            <person name="Fujiwara S."/>
            <person name="Wang Z.W."/>
            <person name="Zhang Y.Q."/>
            <person name="Mitsuda N."/>
            <person name="Wang M."/>
            <person name="Liu G.H."/>
            <person name="Pecoraro L."/>
            <person name="Huang H.X."/>
            <person name="Xiao X.J."/>
            <person name="Lin M."/>
            <person name="Wu X.Y."/>
            <person name="Wu W.L."/>
            <person name="Chen Y.Y."/>
            <person name="Chang S.B."/>
            <person name="Sakamoto S."/>
            <person name="Ohme-Takagi M."/>
            <person name="Yagi M."/>
            <person name="Zeng S.J."/>
            <person name="Shen C.Y."/>
            <person name="Yeh C.M."/>
            <person name="Luo Y.B."/>
            <person name="Tsai W.C."/>
            <person name="Van de Peer Y."/>
            <person name="Liu Z.J."/>
        </authorList>
    </citation>
    <scope>NUCLEOTIDE SEQUENCE [LARGE SCALE GENOMIC DNA]</scope>
    <source>
        <strain evidence="2">cv. Shenzhen</strain>
        <tissue evidence="1">Stem</tissue>
    </source>
</reference>
<dbReference type="Proteomes" id="UP000236161">
    <property type="component" value="Unassembled WGS sequence"/>
</dbReference>
<evidence type="ECO:0000313" key="1">
    <source>
        <dbReference type="EMBL" id="PKA47221.1"/>
    </source>
</evidence>
<gene>
    <name evidence="1" type="ORF">AXF42_Ash017166</name>
</gene>
<dbReference type="EMBL" id="KZ453539">
    <property type="protein sequence ID" value="PKA47221.1"/>
    <property type="molecule type" value="Genomic_DNA"/>
</dbReference>
<sequence>MANSNGGSRHYTKTPRSILHRSYLLAEVAGRQLQARGKSLILSNLPLLH</sequence>